<reference evidence="2 3" key="2">
    <citation type="submission" date="2018-11" db="EMBL/GenBank/DDBJ databases">
        <authorList>
            <consortium name="Pathogen Informatics"/>
        </authorList>
    </citation>
    <scope>NUCLEOTIDE SEQUENCE [LARGE SCALE GENOMIC DNA]</scope>
    <source>
        <strain evidence="2 3">Egypt</strain>
    </source>
</reference>
<reference evidence="4" key="1">
    <citation type="submission" date="2016-06" db="UniProtKB">
        <authorList>
            <consortium name="WormBaseParasite"/>
        </authorList>
    </citation>
    <scope>IDENTIFICATION</scope>
</reference>
<dbReference type="Proteomes" id="UP000272942">
    <property type="component" value="Unassembled WGS sequence"/>
</dbReference>
<dbReference type="InterPro" id="IPR031318">
    <property type="entry name" value="OPI10"/>
</dbReference>
<dbReference type="EMBL" id="UZAN01014002">
    <property type="protein sequence ID" value="VDP45112.1"/>
    <property type="molecule type" value="Genomic_DNA"/>
</dbReference>
<protein>
    <submittedName>
        <fullName evidence="4">DUF775 domain-containing protein</fullName>
    </submittedName>
</protein>
<dbReference type="GO" id="GO:0005634">
    <property type="term" value="C:nucleus"/>
    <property type="evidence" value="ECO:0007669"/>
    <property type="project" value="TreeGrafter"/>
</dbReference>
<evidence type="ECO:0000313" key="2">
    <source>
        <dbReference type="EMBL" id="VDP45112.1"/>
    </source>
</evidence>
<dbReference type="PANTHER" id="PTHR12925">
    <property type="entry name" value="HIKESHI FAMILY MEMBER"/>
    <property type="match status" value="1"/>
</dbReference>
<gene>
    <name evidence="2" type="ORF">ECPE_LOCUS1723</name>
</gene>
<evidence type="ECO:0000313" key="3">
    <source>
        <dbReference type="Proteomes" id="UP000272942"/>
    </source>
</evidence>
<dbReference type="GO" id="GO:0005829">
    <property type="term" value="C:cytosol"/>
    <property type="evidence" value="ECO:0007669"/>
    <property type="project" value="TreeGrafter"/>
</dbReference>
<accession>A0A183A438</accession>
<name>A0A183A438_9TREM</name>
<dbReference type="OrthoDB" id="10248398at2759"/>
<dbReference type="PANTHER" id="PTHR12925:SF0">
    <property type="entry name" value="PROTEIN HIKESHI"/>
    <property type="match status" value="1"/>
</dbReference>
<dbReference type="WBParaSite" id="ECPE_0000172301-mRNA-1">
    <property type="protein sequence ID" value="ECPE_0000172301-mRNA-1"/>
    <property type="gene ID" value="ECPE_0000172301"/>
</dbReference>
<dbReference type="InterPro" id="IPR008493">
    <property type="entry name" value="Hikeshi-like_N"/>
</dbReference>
<evidence type="ECO:0000259" key="1">
    <source>
        <dbReference type="Pfam" id="PF05603"/>
    </source>
</evidence>
<dbReference type="Pfam" id="PF05603">
    <property type="entry name" value="Hikeshi-like_N"/>
    <property type="match status" value="1"/>
</dbReference>
<dbReference type="AlphaFoldDB" id="A0A183A438"/>
<dbReference type="GO" id="GO:0006606">
    <property type="term" value="P:protein import into nucleus"/>
    <property type="evidence" value="ECO:0007669"/>
    <property type="project" value="TreeGrafter"/>
</dbReference>
<dbReference type="GO" id="GO:0061608">
    <property type="term" value="F:nuclear import signal receptor activity"/>
    <property type="evidence" value="ECO:0007669"/>
    <property type="project" value="TreeGrafter"/>
</dbReference>
<dbReference type="GO" id="GO:0030544">
    <property type="term" value="F:Hsp70 protein binding"/>
    <property type="evidence" value="ECO:0007669"/>
    <property type="project" value="TreeGrafter"/>
</dbReference>
<proteinExistence type="predicted"/>
<organism evidence="4">
    <name type="scientific">Echinostoma caproni</name>
    <dbReference type="NCBI Taxonomy" id="27848"/>
    <lineage>
        <taxon>Eukaryota</taxon>
        <taxon>Metazoa</taxon>
        <taxon>Spiralia</taxon>
        <taxon>Lophotrochozoa</taxon>
        <taxon>Platyhelminthes</taxon>
        <taxon>Trematoda</taxon>
        <taxon>Digenea</taxon>
        <taxon>Plagiorchiida</taxon>
        <taxon>Echinostomata</taxon>
        <taxon>Echinostomatoidea</taxon>
        <taxon>Echinostomatidae</taxon>
        <taxon>Echinostoma</taxon>
    </lineage>
</organism>
<keyword evidence="3" id="KW-1185">Reference proteome</keyword>
<sequence>MFGAVVAGRLAPLNDVNHITVFLTGVTPLPEQMGGGVYLGLQQQGALVWYFLGVLTNARPSAIYKVGNLRKSKSSSASLKFSNGKFRMCLWFMLVDWQPQSNPKHGLEQSRERVRYRAHPREWCFSGLFEPNESEVIGNVKSRKVFQRYSFLRFFTKCTRNCSVI</sequence>
<evidence type="ECO:0000313" key="4">
    <source>
        <dbReference type="WBParaSite" id="ECPE_0000172301-mRNA-1"/>
    </source>
</evidence>
<feature type="domain" description="Hikeshi-like N-terminal" evidence="1">
    <location>
        <begin position="12"/>
        <end position="82"/>
    </location>
</feature>